<keyword evidence="1" id="KW-0812">Transmembrane</keyword>
<protein>
    <submittedName>
        <fullName evidence="2">Uncharacterized protein</fullName>
    </submittedName>
</protein>
<keyword evidence="1" id="KW-1133">Transmembrane helix</keyword>
<sequence>MLTLTHFKLDIFLELPSSLHNFLFPFSLFLLIILVSYLIFQPLQFYLRFHLKMGCKCRFRPVFFWSKYLAHHPPSSPSSEARPWKTSYGGFAPLDCSVDYLIGVVVYAYTRISATVSSYILLVKILSPSSTVVAILRSTTVENFLRWVCSVGLLS</sequence>
<keyword evidence="3" id="KW-1185">Reference proteome</keyword>
<dbReference type="EMBL" id="JBDFQZ010000005">
    <property type="protein sequence ID" value="KAK9724225.1"/>
    <property type="molecule type" value="Genomic_DNA"/>
</dbReference>
<dbReference type="Proteomes" id="UP001443914">
    <property type="component" value="Unassembled WGS sequence"/>
</dbReference>
<feature type="transmembrane region" description="Helical" evidence="1">
    <location>
        <begin position="22"/>
        <end position="40"/>
    </location>
</feature>
<dbReference type="AlphaFoldDB" id="A0AAW1KQI9"/>
<organism evidence="2 3">
    <name type="scientific">Saponaria officinalis</name>
    <name type="common">Common soapwort</name>
    <name type="synonym">Lychnis saponaria</name>
    <dbReference type="NCBI Taxonomy" id="3572"/>
    <lineage>
        <taxon>Eukaryota</taxon>
        <taxon>Viridiplantae</taxon>
        <taxon>Streptophyta</taxon>
        <taxon>Embryophyta</taxon>
        <taxon>Tracheophyta</taxon>
        <taxon>Spermatophyta</taxon>
        <taxon>Magnoliopsida</taxon>
        <taxon>eudicotyledons</taxon>
        <taxon>Gunneridae</taxon>
        <taxon>Pentapetalae</taxon>
        <taxon>Caryophyllales</taxon>
        <taxon>Caryophyllaceae</taxon>
        <taxon>Caryophylleae</taxon>
        <taxon>Saponaria</taxon>
    </lineage>
</organism>
<evidence type="ECO:0000313" key="3">
    <source>
        <dbReference type="Proteomes" id="UP001443914"/>
    </source>
</evidence>
<name>A0AAW1KQI9_SAPOF</name>
<gene>
    <name evidence="2" type="ORF">RND81_05G056900</name>
</gene>
<comment type="caution">
    <text evidence="2">The sequence shown here is derived from an EMBL/GenBank/DDBJ whole genome shotgun (WGS) entry which is preliminary data.</text>
</comment>
<evidence type="ECO:0000256" key="1">
    <source>
        <dbReference type="SAM" id="Phobius"/>
    </source>
</evidence>
<reference evidence="2" key="1">
    <citation type="submission" date="2024-03" db="EMBL/GenBank/DDBJ databases">
        <title>WGS assembly of Saponaria officinalis var. Norfolk2.</title>
        <authorList>
            <person name="Jenkins J."/>
            <person name="Shu S."/>
            <person name="Grimwood J."/>
            <person name="Barry K."/>
            <person name="Goodstein D."/>
            <person name="Schmutz J."/>
            <person name="Leebens-Mack J."/>
            <person name="Osbourn A."/>
        </authorList>
    </citation>
    <scope>NUCLEOTIDE SEQUENCE [LARGE SCALE GENOMIC DNA]</scope>
    <source>
        <strain evidence="2">JIC</strain>
    </source>
</reference>
<proteinExistence type="predicted"/>
<accession>A0AAW1KQI9</accession>
<keyword evidence="1" id="KW-0472">Membrane</keyword>
<evidence type="ECO:0000313" key="2">
    <source>
        <dbReference type="EMBL" id="KAK9724225.1"/>
    </source>
</evidence>